<evidence type="ECO:0000256" key="1">
    <source>
        <dbReference type="SAM" id="Coils"/>
    </source>
</evidence>
<dbReference type="PANTHER" id="PTHR34987:SF6">
    <property type="entry name" value="ALPHA-L-RHAMNOSIDASE SIX-HAIRPIN GLYCOSIDASE DOMAIN-CONTAINING PROTEIN"/>
    <property type="match status" value="1"/>
</dbReference>
<dbReference type="InterPro" id="IPR012341">
    <property type="entry name" value="6hp_glycosidase-like_sf"/>
</dbReference>
<accession>A0A9D1SDW1</accession>
<comment type="caution">
    <text evidence="3">The sequence shown here is derived from an EMBL/GenBank/DDBJ whole genome shotgun (WGS) entry which is preliminary data.</text>
</comment>
<evidence type="ECO:0000256" key="2">
    <source>
        <dbReference type="SAM" id="SignalP"/>
    </source>
</evidence>
<proteinExistence type="predicted"/>
<dbReference type="PANTHER" id="PTHR34987">
    <property type="entry name" value="C, PUTATIVE (AFU_ORTHOLOGUE AFUA_3G02880)-RELATED"/>
    <property type="match status" value="1"/>
</dbReference>
<dbReference type="EMBL" id="DVNA01000215">
    <property type="protein sequence ID" value="HIU56002.1"/>
    <property type="molecule type" value="Genomic_DNA"/>
</dbReference>
<gene>
    <name evidence="3" type="ORF">IAB03_09395</name>
</gene>
<dbReference type="Gene3D" id="1.50.10.10">
    <property type="match status" value="1"/>
</dbReference>
<sequence>MKKICLCIYLLFLCVCSFGENSRWQITPRGSIVWEVKKSPMGNNLFIPHYDHIEMSGDQVSAVLRYGVSADGSFRFERSMVWPLLRTIPNDTHASLMRRFSADIPSLLIVNGRTLQQEQVKQVELDGKLSVTSQYSTEYPSRKETNPSRLIEVTRTFFPSTELPILCEEYIIKNKGNQDVSLLVPEYRSVYHTEASKGVDGSYTLVHQLYNPGTFLVKPGDSIVVTAAVQAHRLNESDVVPDVRVEKQKRDDFVAQMWNNLVVETPDPVLNTAFAFAKIRGSESIYKTRGGYMHGPGGESYYAAIWANDQAEYIGPFFPYLGYEKGNASSLNAYLHFARFMNDDFKPIPSSIIAEGLDIWNGAGDRGDAAMIAYGAARYALVRGDKTEAEQLWPLITWCLEYCRQKLNDAGVVTSNCDELEGRFPAGDANLCTSSLYYDALLSAAYLGKSLGKSSSELNRYRKQAKELKTAIENYFGAKVEGFDTYQYYDGNDVLRSWICIPLTVGIYDRAPGTIDALFSPRLWTRDGLLTQAGSETFWDRSTLYALRGVFSAGETEKALEYLKYYSATRLLGEHVPYPIEAWPEGNQRHLSAESGLYCRIYTEGLFGIRPTGFHSFDLLPRLPQEWDTMALRRINGFGKTFDIEVTRQQNGKLEITLWQDGKAIQRKSAKSGQRLSFSLK</sequence>
<evidence type="ECO:0000313" key="4">
    <source>
        <dbReference type="Proteomes" id="UP000824112"/>
    </source>
</evidence>
<organism evidence="3 4">
    <name type="scientific">Candidatus Gallibacteroides avistercoris</name>
    <dbReference type="NCBI Taxonomy" id="2840833"/>
    <lineage>
        <taxon>Bacteria</taxon>
        <taxon>Pseudomonadati</taxon>
        <taxon>Bacteroidota</taxon>
        <taxon>Bacteroidia</taxon>
        <taxon>Bacteroidales</taxon>
        <taxon>Bacteroidaceae</taxon>
        <taxon>Bacteroidaceae incertae sedis</taxon>
        <taxon>Candidatus Gallibacteroides</taxon>
    </lineage>
</organism>
<feature type="signal peptide" evidence="2">
    <location>
        <begin position="1"/>
        <end position="19"/>
    </location>
</feature>
<dbReference type="Proteomes" id="UP000824112">
    <property type="component" value="Unassembled WGS sequence"/>
</dbReference>
<name>A0A9D1SDW1_9BACT</name>
<reference evidence="3" key="1">
    <citation type="submission" date="2020-10" db="EMBL/GenBank/DDBJ databases">
        <authorList>
            <person name="Gilroy R."/>
        </authorList>
    </citation>
    <scope>NUCLEOTIDE SEQUENCE</scope>
    <source>
        <strain evidence="3">CHK158-818</strain>
    </source>
</reference>
<dbReference type="GO" id="GO:0005975">
    <property type="term" value="P:carbohydrate metabolic process"/>
    <property type="evidence" value="ECO:0007669"/>
    <property type="project" value="InterPro"/>
</dbReference>
<dbReference type="InterPro" id="IPR008928">
    <property type="entry name" value="6-hairpin_glycosidase_sf"/>
</dbReference>
<keyword evidence="2" id="KW-0732">Signal</keyword>
<dbReference type="AlphaFoldDB" id="A0A9D1SDW1"/>
<reference evidence="3" key="2">
    <citation type="journal article" date="2021" name="PeerJ">
        <title>Extensive microbial diversity within the chicken gut microbiome revealed by metagenomics and culture.</title>
        <authorList>
            <person name="Gilroy R."/>
            <person name="Ravi A."/>
            <person name="Getino M."/>
            <person name="Pursley I."/>
            <person name="Horton D.L."/>
            <person name="Alikhan N.F."/>
            <person name="Baker D."/>
            <person name="Gharbi K."/>
            <person name="Hall N."/>
            <person name="Watson M."/>
            <person name="Adriaenssens E.M."/>
            <person name="Foster-Nyarko E."/>
            <person name="Jarju S."/>
            <person name="Secka A."/>
            <person name="Antonio M."/>
            <person name="Oren A."/>
            <person name="Chaudhuri R.R."/>
            <person name="La Ragione R."/>
            <person name="Hildebrand F."/>
            <person name="Pallen M.J."/>
        </authorList>
    </citation>
    <scope>NUCLEOTIDE SEQUENCE</scope>
    <source>
        <strain evidence="3">CHK158-818</strain>
    </source>
</reference>
<feature type="chain" id="PRO_5039578301" evidence="2">
    <location>
        <begin position="20"/>
        <end position="681"/>
    </location>
</feature>
<dbReference type="SUPFAM" id="SSF48208">
    <property type="entry name" value="Six-hairpin glycosidases"/>
    <property type="match status" value="1"/>
</dbReference>
<evidence type="ECO:0000313" key="3">
    <source>
        <dbReference type="EMBL" id="HIU56002.1"/>
    </source>
</evidence>
<feature type="coiled-coil region" evidence="1">
    <location>
        <begin position="451"/>
        <end position="478"/>
    </location>
</feature>
<keyword evidence="1" id="KW-0175">Coiled coil</keyword>
<protein>
    <submittedName>
        <fullName evidence="3">Uncharacterized protein</fullName>
    </submittedName>
</protein>